<evidence type="ECO:0000313" key="3">
    <source>
        <dbReference type="Proteomes" id="UP001068021"/>
    </source>
</evidence>
<dbReference type="EMBL" id="JAPVES010000030">
    <property type="protein sequence ID" value="MCZ3372193.1"/>
    <property type="molecule type" value="Genomic_DNA"/>
</dbReference>
<evidence type="ECO:0000313" key="2">
    <source>
        <dbReference type="EMBL" id="MCZ3372193.1"/>
    </source>
</evidence>
<dbReference type="EMBL" id="JAPVER010000018">
    <property type="protein sequence ID" value="MCZ3364442.1"/>
    <property type="molecule type" value="Genomic_DNA"/>
</dbReference>
<dbReference type="Proteomes" id="UP001074446">
    <property type="component" value="Unassembled WGS sequence"/>
</dbReference>
<gene>
    <name evidence="2" type="ORF">O3H35_06065</name>
    <name evidence="1" type="ORF">O3H54_00965</name>
</gene>
<dbReference type="AlphaFoldDB" id="A0A9E5DPB0"/>
<organism evidence="2">
    <name type="scientific">Methanobacterium veterum</name>
    <dbReference type="NCBI Taxonomy" id="408577"/>
    <lineage>
        <taxon>Archaea</taxon>
        <taxon>Methanobacteriati</taxon>
        <taxon>Methanobacteriota</taxon>
        <taxon>Methanomada group</taxon>
        <taxon>Methanobacteria</taxon>
        <taxon>Methanobacteriales</taxon>
        <taxon>Methanobacteriaceae</taxon>
        <taxon>Methanobacterium</taxon>
    </lineage>
</organism>
<sequence>MERITGPKIGYFLDKERIIFKTLKTGNTKLILVENSNLGPYKEIVYCIDIIN</sequence>
<accession>A0A9E5DPB0</accession>
<dbReference type="Proteomes" id="UP001068021">
    <property type="component" value="Unassembled WGS sequence"/>
</dbReference>
<keyword evidence="3" id="KW-1185">Reference proteome</keyword>
<evidence type="ECO:0000313" key="1">
    <source>
        <dbReference type="EMBL" id="MCZ3364442.1"/>
    </source>
</evidence>
<protein>
    <submittedName>
        <fullName evidence="2">Uncharacterized protein</fullName>
    </submittedName>
</protein>
<proteinExistence type="predicted"/>
<dbReference type="RefSeq" id="WP_157197578.1">
    <property type="nucleotide sequence ID" value="NZ_JAPVER010000018.1"/>
</dbReference>
<reference evidence="2" key="1">
    <citation type="submission" date="2022-12" db="EMBL/GenBank/DDBJ databases">
        <title>Reclassification of two methanogenic archaea species isolated from the Kolyma lowland permafrost.</title>
        <authorList>
            <person name="Trubitsyn V.E."/>
            <person name="Rivkina E.M."/>
            <person name="Shcherbakova V.A."/>
        </authorList>
    </citation>
    <scope>NUCLEOTIDE SEQUENCE</scope>
    <source>
        <strain evidence="1">M2</strain>
        <strain evidence="2">MK4</strain>
    </source>
</reference>
<comment type="caution">
    <text evidence="2">The sequence shown here is derived from an EMBL/GenBank/DDBJ whole genome shotgun (WGS) entry which is preliminary data.</text>
</comment>
<name>A0A9E5DPB0_9EURY</name>